<dbReference type="Gene3D" id="3.20.20.450">
    <property type="entry name" value="EAL domain"/>
    <property type="match status" value="1"/>
</dbReference>
<dbReference type="CDD" id="cd01948">
    <property type="entry name" value="EAL"/>
    <property type="match status" value="1"/>
</dbReference>
<dbReference type="SMART" id="SM00448">
    <property type="entry name" value="REC"/>
    <property type="match status" value="1"/>
</dbReference>
<evidence type="ECO:0000313" key="5">
    <source>
        <dbReference type="Proteomes" id="UP000199556"/>
    </source>
</evidence>
<dbReference type="PANTHER" id="PTHR33121:SF71">
    <property type="entry name" value="OXYGEN SENSOR PROTEIN DOSP"/>
    <property type="match status" value="1"/>
</dbReference>
<dbReference type="InterPro" id="IPR001789">
    <property type="entry name" value="Sig_transdc_resp-reg_receiver"/>
</dbReference>
<dbReference type="Gene3D" id="3.40.50.2300">
    <property type="match status" value="1"/>
</dbReference>
<dbReference type="SMART" id="SM00052">
    <property type="entry name" value="EAL"/>
    <property type="match status" value="1"/>
</dbReference>
<dbReference type="SUPFAM" id="SSF141868">
    <property type="entry name" value="EAL domain-like"/>
    <property type="match status" value="1"/>
</dbReference>
<sequence>MQVFIVDDDPFVLRLLSHQLGELGHTRVRAFGQPHELLLALDAREDWPELIFLDLQMPEMDGVELVRNLACIGFTGSVILVSGTEERILRTAQNVAAARGLNLLPPLSKPVHLEQLREVLDSAKGQDTGGGDDDPRISPQAEALWQAVYEDELVLHFQPKVRMDTGALVGAEALVRWDHPCHGLLMPDRFLDLMEAHGLMDELTMRVLRGALATCRGWLEQGLDLHMAVNISATNLHVLGLPDVVQHTAREAGVPINCLCLELTERMLARDRLLSLDILTRLRLKGASLSIDDFGTGHSSLAQLLQAPFDELKLDRSFVHGATRDPARLAIAEASLRMARKLGMQTTAEGIERAEDWQLLRDMGCDRAQGHFIAPAMPADAFPAWMEDWDRRREALTGAHPEPG</sequence>
<evidence type="ECO:0000256" key="1">
    <source>
        <dbReference type="PROSITE-ProRule" id="PRU00169"/>
    </source>
</evidence>
<dbReference type="GO" id="GO:0071111">
    <property type="term" value="F:cyclic-guanylate-specific phosphodiesterase activity"/>
    <property type="evidence" value="ECO:0007669"/>
    <property type="project" value="InterPro"/>
</dbReference>
<dbReference type="EMBL" id="FOUO01000004">
    <property type="protein sequence ID" value="SFM40127.1"/>
    <property type="molecule type" value="Genomic_DNA"/>
</dbReference>
<dbReference type="STRING" id="195064.SAMN05421721_104200"/>
<dbReference type="SUPFAM" id="SSF52172">
    <property type="entry name" value="CheY-like"/>
    <property type="match status" value="1"/>
</dbReference>
<protein>
    <submittedName>
        <fullName evidence="4">EAL domain, c-di-GMP-specific phosphodiesterase class I (Or its enzymatically inactive variant)</fullName>
    </submittedName>
</protein>
<dbReference type="InterPro" id="IPR001633">
    <property type="entry name" value="EAL_dom"/>
</dbReference>
<dbReference type="InterPro" id="IPR050706">
    <property type="entry name" value="Cyclic-di-GMP_PDE-like"/>
</dbReference>
<dbReference type="PANTHER" id="PTHR33121">
    <property type="entry name" value="CYCLIC DI-GMP PHOSPHODIESTERASE PDEF"/>
    <property type="match status" value="1"/>
</dbReference>
<dbReference type="Proteomes" id="UP000199556">
    <property type="component" value="Unassembled WGS sequence"/>
</dbReference>
<evidence type="ECO:0000259" key="2">
    <source>
        <dbReference type="PROSITE" id="PS50110"/>
    </source>
</evidence>
<proteinExistence type="predicted"/>
<evidence type="ECO:0000313" key="4">
    <source>
        <dbReference type="EMBL" id="SFM40127.1"/>
    </source>
</evidence>
<reference evidence="4 5" key="1">
    <citation type="submission" date="2016-10" db="EMBL/GenBank/DDBJ databases">
        <authorList>
            <person name="de Groot N.N."/>
        </authorList>
    </citation>
    <scope>NUCLEOTIDE SEQUENCE [LARGE SCALE GENOMIC DNA]</scope>
    <source>
        <strain evidence="4 5">DSM 4180</strain>
    </source>
</reference>
<feature type="domain" description="Response regulatory" evidence="2">
    <location>
        <begin position="2"/>
        <end position="124"/>
    </location>
</feature>
<dbReference type="RefSeq" id="WP_090484103.1">
    <property type="nucleotide sequence ID" value="NZ_FOUO01000004.1"/>
</dbReference>
<feature type="modified residue" description="4-aspartylphosphate" evidence="1">
    <location>
        <position position="54"/>
    </location>
</feature>
<evidence type="ECO:0000259" key="3">
    <source>
        <dbReference type="PROSITE" id="PS50883"/>
    </source>
</evidence>
<dbReference type="PROSITE" id="PS50883">
    <property type="entry name" value="EAL"/>
    <property type="match status" value="1"/>
</dbReference>
<dbReference type="GO" id="GO:0000160">
    <property type="term" value="P:phosphorelay signal transduction system"/>
    <property type="evidence" value="ECO:0007669"/>
    <property type="project" value="InterPro"/>
</dbReference>
<dbReference type="Pfam" id="PF00563">
    <property type="entry name" value="EAL"/>
    <property type="match status" value="1"/>
</dbReference>
<keyword evidence="1" id="KW-0597">Phosphoprotein</keyword>
<accession>A0A1I4QJB9</accession>
<feature type="domain" description="EAL" evidence="3">
    <location>
        <begin position="137"/>
        <end position="390"/>
    </location>
</feature>
<dbReference type="InterPro" id="IPR011006">
    <property type="entry name" value="CheY-like_superfamily"/>
</dbReference>
<organism evidence="4 5">
    <name type="scientific">Ectothiorhodospira mobilis</name>
    <dbReference type="NCBI Taxonomy" id="195064"/>
    <lineage>
        <taxon>Bacteria</taxon>
        <taxon>Pseudomonadati</taxon>
        <taxon>Pseudomonadota</taxon>
        <taxon>Gammaproteobacteria</taxon>
        <taxon>Chromatiales</taxon>
        <taxon>Ectothiorhodospiraceae</taxon>
        <taxon>Ectothiorhodospira</taxon>
    </lineage>
</organism>
<dbReference type="AlphaFoldDB" id="A0A1I4QJB9"/>
<dbReference type="OrthoDB" id="9812358at2"/>
<keyword evidence="5" id="KW-1185">Reference proteome</keyword>
<gene>
    <name evidence="4" type="ORF">SAMN05421721_104200</name>
</gene>
<name>A0A1I4QJB9_ECTMO</name>
<dbReference type="PROSITE" id="PS50110">
    <property type="entry name" value="RESPONSE_REGULATORY"/>
    <property type="match status" value="1"/>
</dbReference>
<dbReference type="Pfam" id="PF00072">
    <property type="entry name" value="Response_reg"/>
    <property type="match status" value="1"/>
</dbReference>
<dbReference type="InterPro" id="IPR035919">
    <property type="entry name" value="EAL_sf"/>
</dbReference>